<reference evidence="1" key="1">
    <citation type="submission" date="2018-05" db="EMBL/GenBank/DDBJ databases">
        <authorList>
            <person name="Lanie J.A."/>
            <person name="Ng W.-L."/>
            <person name="Kazmierczak K.M."/>
            <person name="Andrzejewski T.M."/>
            <person name="Davidsen T.M."/>
            <person name="Wayne K.J."/>
            <person name="Tettelin H."/>
            <person name="Glass J.I."/>
            <person name="Rusch D."/>
            <person name="Podicherti R."/>
            <person name="Tsui H.-C.T."/>
            <person name="Winkler M.E."/>
        </authorList>
    </citation>
    <scope>NUCLEOTIDE SEQUENCE</scope>
</reference>
<organism evidence="1">
    <name type="scientific">marine metagenome</name>
    <dbReference type="NCBI Taxonomy" id="408172"/>
    <lineage>
        <taxon>unclassified sequences</taxon>
        <taxon>metagenomes</taxon>
        <taxon>ecological metagenomes</taxon>
    </lineage>
</organism>
<dbReference type="AlphaFoldDB" id="A0A382YXW7"/>
<evidence type="ECO:0000313" key="1">
    <source>
        <dbReference type="EMBL" id="SVD88126.1"/>
    </source>
</evidence>
<dbReference type="EMBL" id="UINC01179444">
    <property type="protein sequence ID" value="SVD88126.1"/>
    <property type="molecule type" value="Genomic_DNA"/>
</dbReference>
<sequence length="59" mass="6531">PGTIDLSDTKSPWRDTWSAGQGVGTITKVESIQSLVDQLMSEYLETFLTDNNQRTEVNG</sequence>
<accession>A0A382YXW7</accession>
<protein>
    <submittedName>
        <fullName evidence="1">Uncharacterized protein</fullName>
    </submittedName>
</protein>
<proteinExistence type="predicted"/>
<feature type="non-terminal residue" evidence="1">
    <location>
        <position position="1"/>
    </location>
</feature>
<name>A0A382YXW7_9ZZZZ</name>
<gene>
    <name evidence="1" type="ORF">METZ01_LOCUS440980</name>
</gene>